<evidence type="ECO:0000256" key="1">
    <source>
        <dbReference type="SAM" id="Coils"/>
    </source>
</evidence>
<dbReference type="EMBL" id="JAGDYP010000005">
    <property type="protein sequence ID" value="MBO1884359.1"/>
    <property type="molecule type" value="Genomic_DNA"/>
</dbReference>
<keyword evidence="1" id="KW-0175">Coiled coil</keyword>
<gene>
    <name evidence="3" type="ORF">J4N46_07975</name>
</gene>
<dbReference type="InterPro" id="IPR054731">
    <property type="entry name" value="HisKin-conflict"/>
</dbReference>
<dbReference type="Proteomes" id="UP000681610">
    <property type="component" value="Unassembled WGS sequence"/>
</dbReference>
<evidence type="ECO:0000313" key="3">
    <source>
        <dbReference type="EMBL" id="MBO1884359.1"/>
    </source>
</evidence>
<name>A0ABS3PZQ4_9FLAO</name>
<protein>
    <recommendedName>
        <fullName evidence="2">Histidine Kinase domain-containing protein</fullName>
    </recommendedName>
</protein>
<evidence type="ECO:0000259" key="2">
    <source>
        <dbReference type="Pfam" id="PF22561"/>
    </source>
</evidence>
<feature type="domain" description="Histidine Kinase" evidence="2">
    <location>
        <begin position="85"/>
        <end position="441"/>
    </location>
</feature>
<dbReference type="RefSeq" id="WP_208058864.1">
    <property type="nucleotide sequence ID" value="NZ_JAGDYP010000005.1"/>
</dbReference>
<proteinExistence type="predicted"/>
<evidence type="ECO:0000313" key="4">
    <source>
        <dbReference type="Proteomes" id="UP000681610"/>
    </source>
</evidence>
<organism evidence="3 4">
    <name type="scientific">Capnocytophaga bilenii</name>
    <dbReference type="NCBI Taxonomy" id="2819369"/>
    <lineage>
        <taxon>Bacteria</taxon>
        <taxon>Pseudomonadati</taxon>
        <taxon>Bacteroidota</taxon>
        <taxon>Flavobacteriia</taxon>
        <taxon>Flavobacteriales</taxon>
        <taxon>Flavobacteriaceae</taxon>
        <taxon>Capnocytophaga</taxon>
    </lineage>
</organism>
<reference evidence="3 4" key="1">
    <citation type="submission" date="2021-03" db="EMBL/GenBank/DDBJ databases">
        <title>Isolation and description of Capnocytophaga bilenii sp. nov., a novel Capnocytophaga species, isolated from a gingivitis subject.</title>
        <authorList>
            <person name="Antezack A."/>
            <person name="Monnet-Corti V."/>
            <person name="La Scola B."/>
        </authorList>
    </citation>
    <scope>NUCLEOTIDE SEQUENCE [LARGE SCALE GENOMIC DNA]</scope>
    <source>
        <strain evidence="3 4">Marseille-Q4570</strain>
    </source>
</reference>
<keyword evidence="4" id="KW-1185">Reference proteome</keyword>
<sequence>MTGNKYNFAHKLLSSSRVTPEQKKRILELIAQERNEDIVLLENRIGNLEKKKAAAIVEEIKIAGKKEEKVEVENALPKNYINPFGGKSLSKFLLAYNQDPLLKYTCHEVSNSFTIDDKDYNFIDYIKEIAKTDVYTVRVHQQLLQKRFEELLYEVDKSGNKRTNEKKKKYFISNNIETLILVYLTGKNSEGEKKEWSSDNIEMNWANKELLDWSDKNLNCIPHPNNTLKEKQKVFFKLKKPFTSKLNGKNIRDFSDLVIHFKNLFHIRSGNSLKDLLEYRNKTKWGKNIDFIFSNFRTDIELFTDVDKLLQIYDKILHISTEELIKTDGYALKENEKHKIILSFYEDREQVYFVIHHIHPHYPFYGKSSNNAIERIGVSQTNLINKINGIANLYIQADFNEENKSYEINLWDGEWKDQKYVPKEREKKEVAQINGVKYILRLK</sequence>
<accession>A0ABS3PZQ4</accession>
<feature type="coiled-coil region" evidence="1">
    <location>
        <begin position="31"/>
        <end position="58"/>
    </location>
</feature>
<comment type="caution">
    <text evidence="3">The sequence shown here is derived from an EMBL/GenBank/DDBJ whole genome shotgun (WGS) entry which is preliminary data.</text>
</comment>
<dbReference type="Pfam" id="PF22561">
    <property type="entry name" value="HisKin-conflict"/>
    <property type="match status" value="1"/>
</dbReference>